<comment type="caution">
    <text evidence="2">The sequence shown here is derived from an EMBL/GenBank/DDBJ whole genome shotgun (WGS) entry which is preliminary data.</text>
</comment>
<reference evidence="3" key="1">
    <citation type="submission" date="2023-07" db="EMBL/GenBank/DDBJ databases">
        <title>Genome sequence of Stenotrophomonas sp. Alg010 isolated from Sargassum waste.</title>
        <authorList>
            <person name="Mohapatra"/>
            <person name="B.R."/>
        </authorList>
    </citation>
    <scope>NUCLEOTIDE SEQUENCE [LARGE SCALE GENOMIC DNA]</scope>
    <source>
        <strain evidence="3">Alg010</strain>
    </source>
</reference>
<sequence>MAWTCFDIGLALQQLRYHALPRTAPVPAVPHYTGPLLTRDSADTLRRAHDKGAADWQGSLDLGRSQDSVALDADGFHFRGQPYPWPGKLKDRTLYYWDGEEFAPISRYSGSLIKLVPTEWGAPTFEIDGIKMLPTSKLSPFEDARRKVELVAPPGKVILDTCGGLGYFAACTLEAGVGQIRSFEKNADVMWLRTLNPWSPDPDSAAAGGRLQFSHGDVSQQIERVASNSVDAILHDPPRFGIAGELYSQVFYDHLARVIRKGGRLFHYTGAPNKLTSGRDVPREVAKRLEKAGFKAELALDGVLAVKR</sequence>
<dbReference type="Gene3D" id="3.40.50.150">
    <property type="entry name" value="Vaccinia Virus protein VP39"/>
    <property type="match status" value="1"/>
</dbReference>
<dbReference type="InterPro" id="IPR008471">
    <property type="entry name" value="MnmC-like_methylTransf"/>
</dbReference>
<evidence type="ECO:0000313" key="2">
    <source>
        <dbReference type="EMBL" id="GMR27972.1"/>
    </source>
</evidence>
<protein>
    <submittedName>
        <fullName evidence="2">MnmC family methyltransferase</fullName>
    </submittedName>
</protein>
<dbReference type="RefSeq" id="WP_425604993.1">
    <property type="nucleotide sequence ID" value="NZ_BTRJ01000020.1"/>
</dbReference>
<evidence type="ECO:0000313" key="3">
    <source>
        <dbReference type="Proteomes" id="UP001306668"/>
    </source>
</evidence>
<keyword evidence="3" id="KW-1185">Reference proteome</keyword>
<keyword evidence="2" id="KW-0489">Methyltransferase</keyword>
<name>A0ABQ6QCP5_9GAMM</name>
<dbReference type="CDD" id="cd02440">
    <property type="entry name" value="AdoMet_MTases"/>
    <property type="match status" value="1"/>
</dbReference>
<feature type="domain" description="MnmC-like methyltransferase" evidence="1">
    <location>
        <begin position="208"/>
        <end position="271"/>
    </location>
</feature>
<dbReference type="SUPFAM" id="SSF53335">
    <property type="entry name" value="S-adenosyl-L-methionine-dependent methyltransferases"/>
    <property type="match status" value="1"/>
</dbReference>
<accession>A0ABQ6QCP5</accession>
<dbReference type="GO" id="GO:0032259">
    <property type="term" value="P:methylation"/>
    <property type="evidence" value="ECO:0007669"/>
    <property type="project" value="UniProtKB-KW"/>
</dbReference>
<dbReference type="EMBL" id="BTRJ01000020">
    <property type="protein sequence ID" value="GMR27972.1"/>
    <property type="molecule type" value="Genomic_DNA"/>
</dbReference>
<dbReference type="Pfam" id="PF05430">
    <property type="entry name" value="Methyltransf_30"/>
    <property type="match status" value="1"/>
</dbReference>
<evidence type="ECO:0000259" key="1">
    <source>
        <dbReference type="Pfam" id="PF05430"/>
    </source>
</evidence>
<organism evidence="2 3">
    <name type="scientific">Stenotrophomonas sepilia</name>
    <dbReference type="NCBI Taxonomy" id="2860290"/>
    <lineage>
        <taxon>Bacteria</taxon>
        <taxon>Pseudomonadati</taxon>
        <taxon>Pseudomonadota</taxon>
        <taxon>Gammaproteobacteria</taxon>
        <taxon>Lysobacterales</taxon>
        <taxon>Lysobacteraceae</taxon>
        <taxon>Stenotrophomonas</taxon>
        <taxon>Stenotrophomonas maltophilia group</taxon>
    </lineage>
</organism>
<dbReference type="GO" id="GO:0008168">
    <property type="term" value="F:methyltransferase activity"/>
    <property type="evidence" value="ECO:0007669"/>
    <property type="project" value="UniProtKB-KW"/>
</dbReference>
<dbReference type="InterPro" id="IPR029063">
    <property type="entry name" value="SAM-dependent_MTases_sf"/>
</dbReference>
<gene>
    <name evidence="2" type="ORF">STENOSP10_21920</name>
</gene>
<proteinExistence type="predicted"/>
<keyword evidence="2" id="KW-0808">Transferase</keyword>
<dbReference type="Proteomes" id="UP001306668">
    <property type="component" value="Unassembled WGS sequence"/>
</dbReference>